<evidence type="ECO:0000256" key="1">
    <source>
        <dbReference type="ARBA" id="ARBA00004651"/>
    </source>
</evidence>
<feature type="transmembrane region" description="Helical" evidence="6">
    <location>
        <begin position="335"/>
        <end position="353"/>
    </location>
</feature>
<keyword evidence="2" id="KW-1003">Cell membrane</keyword>
<accession>A0A4Z0RBX5</accession>
<comment type="subcellular location">
    <subcellularLocation>
        <location evidence="1">Cell membrane</location>
        <topology evidence="1">Multi-pass membrane protein</topology>
    </subcellularLocation>
</comment>
<dbReference type="EMBL" id="SPQQ01000001">
    <property type="protein sequence ID" value="TGE39739.1"/>
    <property type="molecule type" value="Genomic_DNA"/>
</dbReference>
<evidence type="ECO:0000256" key="3">
    <source>
        <dbReference type="ARBA" id="ARBA00022692"/>
    </source>
</evidence>
<feature type="transmembrane region" description="Helical" evidence="6">
    <location>
        <begin position="242"/>
        <end position="262"/>
    </location>
</feature>
<dbReference type="PANTHER" id="PTHR30250">
    <property type="entry name" value="PST FAMILY PREDICTED COLANIC ACID TRANSPORTER"/>
    <property type="match status" value="1"/>
</dbReference>
<reference evidence="7 8" key="1">
    <citation type="submission" date="2019-03" db="EMBL/GenBank/DDBJ databases">
        <title>Draft Genome Sequence of Desulfosporosinus fructosivorans Strain 63.6F, Isolated from Marine Sediment in the Baltic Sea.</title>
        <authorList>
            <person name="Hausmann B."/>
            <person name="Vandieken V."/>
            <person name="Pjevac P."/>
            <person name="Schreck K."/>
            <person name="Herbold C.W."/>
            <person name="Loy A."/>
        </authorList>
    </citation>
    <scope>NUCLEOTIDE SEQUENCE [LARGE SCALE GENOMIC DNA]</scope>
    <source>
        <strain evidence="7 8">63.6F</strain>
    </source>
</reference>
<dbReference type="GO" id="GO:0005886">
    <property type="term" value="C:plasma membrane"/>
    <property type="evidence" value="ECO:0007669"/>
    <property type="project" value="UniProtKB-SubCell"/>
</dbReference>
<feature type="transmembrane region" description="Helical" evidence="6">
    <location>
        <begin position="117"/>
        <end position="141"/>
    </location>
</feature>
<keyword evidence="5 6" id="KW-0472">Membrane</keyword>
<comment type="caution">
    <text evidence="7">The sequence shown here is derived from an EMBL/GenBank/DDBJ whole genome shotgun (WGS) entry which is preliminary data.</text>
</comment>
<feature type="transmembrane region" description="Helical" evidence="6">
    <location>
        <begin position="7"/>
        <end position="27"/>
    </location>
</feature>
<evidence type="ECO:0000256" key="5">
    <source>
        <dbReference type="ARBA" id="ARBA00023136"/>
    </source>
</evidence>
<dbReference type="Proteomes" id="UP000298460">
    <property type="component" value="Unassembled WGS sequence"/>
</dbReference>
<evidence type="ECO:0000313" key="8">
    <source>
        <dbReference type="Proteomes" id="UP000298460"/>
    </source>
</evidence>
<evidence type="ECO:0000313" key="7">
    <source>
        <dbReference type="EMBL" id="TGE39739.1"/>
    </source>
</evidence>
<dbReference type="GO" id="GO:0016853">
    <property type="term" value="F:isomerase activity"/>
    <property type="evidence" value="ECO:0007669"/>
    <property type="project" value="UniProtKB-KW"/>
</dbReference>
<protein>
    <submittedName>
        <fullName evidence="7">Sugar isomerase</fullName>
    </submittedName>
</protein>
<feature type="transmembrane region" description="Helical" evidence="6">
    <location>
        <begin position="374"/>
        <end position="392"/>
    </location>
</feature>
<dbReference type="InterPro" id="IPR050833">
    <property type="entry name" value="Poly_Biosynth_Transport"/>
</dbReference>
<dbReference type="OrthoDB" id="8609648at2"/>
<evidence type="ECO:0000256" key="4">
    <source>
        <dbReference type="ARBA" id="ARBA00022989"/>
    </source>
</evidence>
<dbReference type="RefSeq" id="WP_135544678.1">
    <property type="nucleotide sequence ID" value="NZ_SPQQ01000001.1"/>
</dbReference>
<keyword evidence="3 6" id="KW-0812">Transmembrane</keyword>
<proteinExistence type="predicted"/>
<feature type="transmembrane region" description="Helical" evidence="6">
    <location>
        <begin position="428"/>
        <end position="450"/>
    </location>
</feature>
<keyword evidence="7" id="KW-0413">Isomerase</keyword>
<name>A0A4Z0RBX5_9FIRM</name>
<organism evidence="7 8">
    <name type="scientific">Desulfosporosinus fructosivorans</name>
    <dbReference type="NCBI Taxonomy" id="2018669"/>
    <lineage>
        <taxon>Bacteria</taxon>
        <taxon>Bacillati</taxon>
        <taxon>Bacillota</taxon>
        <taxon>Clostridia</taxon>
        <taxon>Eubacteriales</taxon>
        <taxon>Desulfitobacteriaceae</taxon>
        <taxon>Desulfosporosinus</taxon>
    </lineage>
</organism>
<keyword evidence="8" id="KW-1185">Reference proteome</keyword>
<feature type="transmembrane region" description="Helical" evidence="6">
    <location>
        <begin position="162"/>
        <end position="184"/>
    </location>
</feature>
<feature type="transmembrane region" description="Helical" evidence="6">
    <location>
        <begin position="456"/>
        <end position="482"/>
    </location>
</feature>
<feature type="transmembrane region" description="Helical" evidence="6">
    <location>
        <begin position="303"/>
        <end position="323"/>
    </location>
</feature>
<feature type="transmembrane region" description="Helical" evidence="6">
    <location>
        <begin position="398"/>
        <end position="416"/>
    </location>
</feature>
<gene>
    <name evidence="7" type="ORF">E4K67_01720</name>
</gene>
<dbReference type="PANTHER" id="PTHR30250:SF26">
    <property type="entry name" value="PSMA PROTEIN"/>
    <property type="match status" value="1"/>
</dbReference>
<feature type="transmembrane region" description="Helical" evidence="6">
    <location>
        <begin position="90"/>
        <end position="111"/>
    </location>
</feature>
<sequence length="500" mass="56237">MRKKKLVLNTVSSLINQIAMVVCAFILPRLILTMFGSTVNGLVSSITQFLTVITLLELGVGAVVQLSLYGPLSRKESQLVSAIMSSAGKFFRRLAQVMAIYVIALLIIYPLCINKQFGFLYTGTLILSLCISYFAQYYFGLKNQLLVIADQRGYIHYSLNTVVLILNNVLGALLIINGFSIQLVKLTTSLTLLLRPICLELYVQKHYKIDKKVQYEGEPIKQKWNGIAQHIATVVLNSTDTIVLTLFSTLANVSIYNVYYLVVNGLRNLAISLSSGMQSLMGNLIAKKENELLNRIFDTYESLFHLMVTFVFGCAMVLIVPFVQIYTYDVSDANYVVPAFGYLICLANMAYCLRMPYNVLVLAAGHYKQTQNSAWMEMTINIVISVLVVVKYGLIGVAVGTLCAMLYRTFYMVWYLSNNIMRRSPLNFIKHMLVDVVCVMLMVFVGNLFMLKSFGYSAWVILALKKGVVNITICTVLNVVFFKKSLMGIRNLFSKKRTEC</sequence>
<evidence type="ECO:0000256" key="6">
    <source>
        <dbReference type="SAM" id="Phobius"/>
    </source>
</evidence>
<keyword evidence="4 6" id="KW-1133">Transmembrane helix</keyword>
<dbReference type="AlphaFoldDB" id="A0A4Z0RBX5"/>
<feature type="transmembrane region" description="Helical" evidence="6">
    <location>
        <begin position="47"/>
        <end position="69"/>
    </location>
</feature>
<evidence type="ECO:0000256" key="2">
    <source>
        <dbReference type="ARBA" id="ARBA00022475"/>
    </source>
</evidence>